<accession>X7EBZ6</accession>
<protein>
    <recommendedName>
        <fullName evidence="1">NAD-dependent epimerase/dehydratase domain-containing protein</fullName>
    </recommendedName>
</protein>
<dbReference type="Gene3D" id="3.40.50.720">
    <property type="entry name" value="NAD(P)-binding Rossmann-like Domain"/>
    <property type="match status" value="1"/>
</dbReference>
<proteinExistence type="predicted"/>
<sequence>MNMTPDLKHALVTGATGFTGGQLARTLRANGHTVRALVRRVDAPAAQALEALGISLVEGDVADAAAVDRAVAGTSHVFHIAAVYRSANHPDAYYRAVNRDSVSHIIEAARRHGVDRIVHCSTCGVHGDVAEIPATETTAFNPGDIYQRSKLEGEMIAQQAIGEGVPISIVRPTGIYGPGDTRFLKLFKTIENRTFRMFGRGDIAYHMSYVDDLVRGFILCGTHPDAVGETFLIGSDSYTTLNGLVDEIADVLDVPPVRGHIPIAPLLAAATLCEIGCKPFGIDPPLHRRRVAFFTKARAFSIEKAQRMLGYTPQVGLREGLERTAAWYRAEGYLRPAKKSLAA</sequence>
<dbReference type="PANTHER" id="PTHR48079">
    <property type="entry name" value="PROTEIN YEEZ"/>
    <property type="match status" value="1"/>
</dbReference>
<dbReference type="AlphaFoldDB" id="X7EBZ6"/>
<dbReference type="Pfam" id="PF01370">
    <property type="entry name" value="Epimerase"/>
    <property type="match status" value="1"/>
</dbReference>
<reference evidence="2 3" key="1">
    <citation type="submission" date="2014-01" db="EMBL/GenBank/DDBJ databases">
        <title>Roseivivax halodurans JCM 10272 Genome Sequencing.</title>
        <authorList>
            <person name="Lai Q."/>
            <person name="Li G."/>
            <person name="Shao Z."/>
        </authorList>
    </citation>
    <scope>NUCLEOTIDE SEQUENCE [LARGE SCALE GENOMIC DNA]</scope>
    <source>
        <strain evidence="2 3">JCM 10272</strain>
    </source>
</reference>
<keyword evidence="3" id="KW-1185">Reference proteome</keyword>
<dbReference type="InterPro" id="IPR001509">
    <property type="entry name" value="Epimerase_deHydtase"/>
</dbReference>
<evidence type="ECO:0000313" key="3">
    <source>
        <dbReference type="Proteomes" id="UP000022447"/>
    </source>
</evidence>
<comment type="caution">
    <text evidence="2">The sequence shown here is derived from an EMBL/GenBank/DDBJ whole genome shotgun (WGS) entry which is preliminary data.</text>
</comment>
<organism evidence="2 3">
    <name type="scientific">Roseivivax halodurans JCM 10272</name>
    <dbReference type="NCBI Taxonomy" id="1449350"/>
    <lineage>
        <taxon>Bacteria</taxon>
        <taxon>Pseudomonadati</taxon>
        <taxon>Pseudomonadota</taxon>
        <taxon>Alphaproteobacteria</taxon>
        <taxon>Rhodobacterales</taxon>
        <taxon>Roseobacteraceae</taxon>
        <taxon>Roseivivax</taxon>
    </lineage>
</organism>
<dbReference type="GO" id="GO:0004029">
    <property type="term" value="F:aldehyde dehydrogenase (NAD+) activity"/>
    <property type="evidence" value="ECO:0007669"/>
    <property type="project" value="TreeGrafter"/>
</dbReference>
<dbReference type="InterPro" id="IPR051783">
    <property type="entry name" value="NAD(P)-dependent_oxidoreduct"/>
</dbReference>
<dbReference type="InterPro" id="IPR036291">
    <property type="entry name" value="NAD(P)-bd_dom_sf"/>
</dbReference>
<dbReference type="STRING" id="1449350.OCH239_17360"/>
<dbReference type="PANTHER" id="PTHR48079:SF6">
    <property type="entry name" value="NAD(P)-BINDING DOMAIN-CONTAINING PROTEIN-RELATED"/>
    <property type="match status" value="1"/>
</dbReference>
<dbReference type="EMBL" id="JALZ01000057">
    <property type="protein sequence ID" value="ETX12736.1"/>
    <property type="molecule type" value="Genomic_DNA"/>
</dbReference>
<gene>
    <name evidence="2" type="ORF">OCH239_17360</name>
</gene>
<dbReference type="GO" id="GO:0005737">
    <property type="term" value="C:cytoplasm"/>
    <property type="evidence" value="ECO:0007669"/>
    <property type="project" value="TreeGrafter"/>
</dbReference>
<evidence type="ECO:0000259" key="1">
    <source>
        <dbReference type="Pfam" id="PF01370"/>
    </source>
</evidence>
<evidence type="ECO:0000313" key="2">
    <source>
        <dbReference type="EMBL" id="ETX12736.1"/>
    </source>
</evidence>
<name>X7EBZ6_9RHOB</name>
<dbReference type="Proteomes" id="UP000022447">
    <property type="component" value="Unassembled WGS sequence"/>
</dbReference>
<feature type="domain" description="NAD-dependent epimerase/dehydratase" evidence="1">
    <location>
        <begin position="10"/>
        <end position="234"/>
    </location>
</feature>
<dbReference type="SUPFAM" id="SSF51735">
    <property type="entry name" value="NAD(P)-binding Rossmann-fold domains"/>
    <property type="match status" value="1"/>
</dbReference>
<dbReference type="eggNOG" id="COG0451">
    <property type="taxonomic scope" value="Bacteria"/>
</dbReference>